<proteinExistence type="predicted"/>
<reference evidence="1 2" key="1">
    <citation type="journal article" date="2020" name="J. Clin. Microbiol.">
        <title>Assessing the Genetic Diversity of Austrian Corynebacterium diphtheriae Clinical Isolates, 2011-2019.</title>
        <authorList>
            <person name="Schaeffer J."/>
            <person name="Huhulescu S."/>
            <person name="Stoeger A."/>
            <person name="Allerberger F."/>
            <person name="Ruppitsch W."/>
        </authorList>
    </citation>
    <scope>NUCLEOTIDE SEQUENCE [LARGE SCALE GENOMIC DNA]</scope>
    <source>
        <strain evidence="1 2">04-17</strain>
    </source>
</reference>
<evidence type="ECO:0000313" key="1">
    <source>
        <dbReference type="EMBL" id="MBG9354246.1"/>
    </source>
</evidence>
<evidence type="ECO:0000313" key="2">
    <source>
        <dbReference type="Proteomes" id="UP000615580"/>
    </source>
</evidence>
<gene>
    <name evidence="1" type="ORF">I4J41_06415</name>
</gene>
<protein>
    <submittedName>
        <fullName evidence="1">TIGR04141 family sporadically distributed protein</fullName>
    </submittedName>
</protein>
<dbReference type="RefSeq" id="WP_197690124.1">
    <property type="nucleotide sequence ID" value="NZ_CP157823.1"/>
</dbReference>
<organism evidence="1 2">
    <name type="scientific">Corynebacterium belfantii</name>
    <dbReference type="NCBI Taxonomy" id="2014537"/>
    <lineage>
        <taxon>Bacteria</taxon>
        <taxon>Bacillati</taxon>
        <taxon>Actinomycetota</taxon>
        <taxon>Actinomycetes</taxon>
        <taxon>Mycobacteriales</taxon>
        <taxon>Corynebacteriaceae</taxon>
        <taxon>Corynebacterium</taxon>
    </lineage>
</organism>
<keyword evidence="2" id="KW-1185">Reference proteome</keyword>
<dbReference type="InterPro" id="IPR026487">
    <property type="entry name" value="CHP04141"/>
</dbReference>
<dbReference type="EMBL" id="JADQUG010000021">
    <property type="protein sequence ID" value="MBG9354246.1"/>
    <property type="molecule type" value="Genomic_DNA"/>
</dbReference>
<accession>A0ABS0LC96</accession>
<comment type="caution">
    <text evidence="1">The sequence shown here is derived from an EMBL/GenBank/DDBJ whole genome shotgun (WGS) entry which is preliminary data.</text>
</comment>
<dbReference type="Proteomes" id="UP000615580">
    <property type="component" value="Unassembled WGS sequence"/>
</dbReference>
<dbReference type="GeneID" id="97333294"/>
<sequence length="502" mass="57113">MKLNIFKINDDNLVPLINKLKDVGLQLENVQETNGWELQFYFSEEPTGAEPGWLLPLKFLLPDNTFEARSYFAAVCAKSDNHIFIISYGKSHFYIRPFCDHNFGIEVAKRIIDASSVASTSEKFFQSKQKKGIKNFNSNAELNVAPGNSVDYVQGSIREQFVEQLGKVGKFGQSCQISVEIDYFQIPEVLDCLINVLESDPIVPIPRTEIIEDEQTISRLEKQLYSAVRGGSKSELVSVSAYTLSGVGFVFSPDDQYQICLRRTKSPLYDDLEIERIRGFIVGNKIADMDLPNVKIRVFSDGIQKITKNLIDFLEFTPDDERIVLTEGRWREFNQDYLNMLDFHVDRIPVVPCENEFSVIPCDLIEKEFNIRAEKLGYINGDRDFSNLKTKGKAPTEAWDLRKGNVLFAVKFGSASKLGYVVDQSMSVIDLLRNGASTNYSDKIEKYCLWLGFERQTPVSRISEVKSIILKQKIEAWARHCRDAGVSPQLKLCRKEPKPKGT</sequence>
<name>A0ABS0LC96_9CORY</name>
<dbReference type="NCBIfam" id="TIGR04141">
    <property type="entry name" value="TIGR04141 family sporadically distributed protein"/>
    <property type="match status" value="1"/>
</dbReference>
<dbReference type="Pfam" id="PF19614">
    <property type="entry name" value="DUF6119"/>
    <property type="match status" value="1"/>
</dbReference>